<dbReference type="GO" id="GO:0006398">
    <property type="term" value="P:mRNA 3'-end processing by stem-loop binding and cleavage"/>
    <property type="evidence" value="ECO:0007669"/>
    <property type="project" value="TreeGrafter"/>
</dbReference>
<dbReference type="EMBL" id="JALJOU010000050">
    <property type="protein sequence ID" value="KAK9830583.1"/>
    <property type="molecule type" value="Genomic_DNA"/>
</dbReference>
<keyword evidence="4" id="KW-1185">Reference proteome</keyword>
<feature type="domain" description="Sm" evidence="2">
    <location>
        <begin position="161"/>
        <end position="264"/>
    </location>
</feature>
<protein>
    <recommendedName>
        <fullName evidence="2">Sm domain-containing protein</fullName>
    </recommendedName>
</protein>
<evidence type="ECO:0000259" key="2">
    <source>
        <dbReference type="SMART" id="SM00651"/>
    </source>
</evidence>
<comment type="caution">
    <text evidence="3">The sequence shown here is derived from an EMBL/GenBank/DDBJ whole genome shotgun (WGS) entry which is preliminary data.</text>
</comment>
<dbReference type="InterPro" id="IPR001163">
    <property type="entry name" value="Sm_dom_euk/arc"/>
</dbReference>
<sequence>MQCTDARQIAKIASQQAPLTADRWQPSKEQLPPPPPPPLLQDPALDFLSPQFDALRALRTQGLAPPEPDAPPLDNITKCRRLLPAELPESHAAALARRRRAAPPSEDGLARAARSRQLSSGARAKSRGAADAGPTGSNTILTLARIAVCAGAAGPLALLGRCFAECSRVRVVTRHARGVRGAATGELRGFDHLMNLVLADVEEHYLVRLRVVRAKLRLACGPPPEDGAPPEFEEVQRMGWRQERRTRRLAQVVLRGDSIVLIARWPVVT</sequence>
<gene>
    <name evidence="3" type="ORF">WJX81_001418</name>
</gene>
<evidence type="ECO:0000313" key="4">
    <source>
        <dbReference type="Proteomes" id="UP001445335"/>
    </source>
</evidence>
<dbReference type="Proteomes" id="UP001445335">
    <property type="component" value="Unassembled WGS sequence"/>
</dbReference>
<name>A0AAW1R9W6_9CHLO</name>
<dbReference type="Gene3D" id="2.30.30.100">
    <property type="match status" value="1"/>
</dbReference>
<evidence type="ECO:0000313" key="3">
    <source>
        <dbReference type="EMBL" id="KAK9830583.1"/>
    </source>
</evidence>
<reference evidence="3 4" key="1">
    <citation type="journal article" date="2024" name="Nat. Commun.">
        <title>Phylogenomics reveals the evolutionary origins of lichenization in chlorophyte algae.</title>
        <authorList>
            <person name="Puginier C."/>
            <person name="Libourel C."/>
            <person name="Otte J."/>
            <person name="Skaloud P."/>
            <person name="Haon M."/>
            <person name="Grisel S."/>
            <person name="Petersen M."/>
            <person name="Berrin J.G."/>
            <person name="Delaux P.M."/>
            <person name="Dal Grande F."/>
            <person name="Keller J."/>
        </authorList>
    </citation>
    <scope>NUCLEOTIDE SEQUENCE [LARGE SCALE GENOMIC DNA]</scope>
    <source>
        <strain evidence="3 4">SAG 245.80</strain>
    </source>
</reference>
<proteinExistence type="predicted"/>
<dbReference type="Pfam" id="PF01423">
    <property type="entry name" value="LSM"/>
    <property type="match status" value="1"/>
</dbReference>
<feature type="compositionally biased region" description="Pro residues" evidence="1">
    <location>
        <begin position="31"/>
        <end position="40"/>
    </location>
</feature>
<organism evidence="3 4">
    <name type="scientific">Elliptochloris bilobata</name>
    <dbReference type="NCBI Taxonomy" id="381761"/>
    <lineage>
        <taxon>Eukaryota</taxon>
        <taxon>Viridiplantae</taxon>
        <taxon>Chlorophyta</taxon>
        <taxon>core chlorophytes</taxon>
        <taxon>Trebouxiophyceae</taxon>
        <taxon>Trebouxiophyceae incertae sedis</taxon>
        <taxon>Elliptochloris clade</taxon>
        <taxon>Elliptochloris</taxon>
    </lineage>
</organism>
<feature type="compositionally biased region" description="Low complexity" evidence="1">
    <location>
        <begin position="119"/>
        <end position="133"/>
    </location>
</feature>
<dbReference type="PANTHER" id="PTHR21415:SF1">
    <property type="entry name" value="U7 SNRNA-ASSOCIATED SM-LIKE PROTEIN LSM11"/>
    <property type="match status" value="1"/>
</dbReference>
<feature type="region of interest" description="Disordered" evidence="1">
    <location>
        <begin position="1"/>
        <end position="46"/>
    </location>
</feature>
<dbReference type="AlphaFoldDB" id="A0AAW1R9W6"/>
<dbReference type="InterPro" id="IPR010920">
    <property type="entry name" value="LSM_dom_sf"/>
</dbReference>
<evidence type="ECO:0000256" key="1">
    <source>
        <dbReference type="SAM" id="MobiDB-lite"/>
    </source>
</evidence>
<dbReference type="InterPro" id="IPR039267">
    <property type="entry name" value="Lsm11"/>
</dbReference>
<dbReference type="GO" id="GO:0005683">
    <property type="term" value="C:U7 snRNP"/>
    <property type="evidence" value="ECO:0007669"/>
    <property type="project" value="TreeGrafter"/>
</dbReference>
<dbReference type="SUPFAM" id="SSF50182">
    <property type="entry name" value="Sm-like ribonucleoproteins"/>
    <property type="match status" value="1"/>
</dbReference>
<dbReference type="SMART" id="SM00651">
    <property type="entry name" value="Sm"/>
    <property type="match status" value="1"/>
</dbReference>
<accession>A0AAW1R9W6</accession>
<feature type="region of interest" description="Disordered" evidence="1">
    <location>
        <begin position="92"/>
        <end position="134"/>
    </location>
</feature>
<dbReference type="PANTHER" id="PTHR21415">
    <property type="entry name" value="U7 SNRNA-ASSOCIATED SM-LIKE PROTEIN LSM11"/>
    <property type="match status" value="1"/>
</dbReference>
<dbReference type="GO" id="GO:0071209">
    <property type="term" value="F:U7 snRNA binding"/>
    <property type="evidence" value="ECO:0007669"/>
    <property type="project" value="InterPro"/>
</dbReference>